<gene>
    <name evidence="4" type="ORF">HINF_LOCUS4167</name>
    <name evidence="3" type="ORF">HINF_LOCUS50083</name>
</gene>
<dbReference type="EMBL" id="CAXDID020000007">
    <property type="protein sequence ID" value="CAL5977140.1"/>
    <property type="molecule type" value="Genomic_DNA"/>
</dbReference>
<dbReference type="EMBL" id="CATOUU010000952">
    <property type="protein sequence ID" value="CAI9962438.1"/>
    <property type="molecule type" value="Genomic_DNA"/>
</dbReference>
<organism evidence="3">
    <name type="scientific">Hexamita inflata</name>
    <dbReference type="NCBI Taxonomy" id="28002"/>
    <lineage>
        <taxon>Eukaryota</taxon>
        <taxon>Metamonada</taxon>
        <taxon>Diplomonadida</taxon>
        <taxon>Hexamitidae</taxon>
        <taxon>Hexamitinae</taxon>
        <taxon>Hexamita</taxon>
    </lineage>
</organism>
<sequence>MQLQKDKIYSQEPKQPKQLKISDFNKQNALMSKQRHVQQILDSLIDVCARHRVNIPAAKYHLLFDQINAKLQLNQQLQQDHNDLLARNRVLKHELQKLTEIEANPLSPKPQVPTTSPAPDSPLPLQNSPSASYNLKLKFRSLHKTLLNLQLQNQEIVKRTKKIKPVQNENEKTKKELQTKIKQLKDEIQQITVEKSSFFSQTSSIQSQIISLQNRKETLVKQIRTIQEQNKEEV</sequence>
<evidence type="ECO:0000256" key="1">
    <source>
        <dbReference type="SAM" id="Coils"/>
    </source>
</evidence>
<keyword evidence="5" id="KW-1185">Reference proteome</keyword>
<proteinExistence type="predicted"/>
<dbReference type="AlphaFoldDB" id="A0AA86QQW2"/>
<evidence type="ECO:0000313" key="4">
    <source>
        <dbReference type="EMBL" id="CAL5977140.1"/>
    </source>
</evidence>
<feature type="coiled-coil region" evidence="1">
    <location>
        <begin position="74"/>
        <end position="101"/>
    </location>
</feature>
<evidence type="ECO:0000313" key="3">
    <source>
        <dbReference type="EMBL" id="CAI9962438.1"/>
    </source>
</evidence>
<reference evidence="4 5" key="2">
    <citation type="submission" date="2024-07" db="EMBL/GenBank/DDBJ databases">
        <authorList>
            <person name="Akdeniz Z."/>
        </authorList>
    </citation>
    <scope>NUCLEOTIDE SEQUENCE [LARGE SCALE GENOMIC DNA]</scope>
</reference>
<protein>
    <submittedName>
        <fullName evidence="4">Hypothetical_protein</fullName>
    </submittedName>
</protein>
<accession>A0AA86QQW2</accession>
<feature type="compositionally biased region" description="Polar residues" evidence="2">
    <location>
        <begin position="112"/>
        <end position="129"/>
    </location>
</feature>
<feature type="coiled-coil region" evidence="1">
    <location>
        <begin position="167"/>
        <end position="229"/>
    </location>
</feature>
<name>A0AA86QQW2_9EUKA</name>
<evidence type="ECO:0000256" key="2">
    <source>
        <dbReference type="SAM" id="MobiDB-lite"/>
    </source>
</evidence>
<comment type="caution">
    <text evidence="3">The sequence shown here is derived from an EMBL/GenBank/DDBJ whole genome shotgun (WGS) entry which is preliminary data.</text>
</comment>
<reference evidence="3" key="1">
    <citation type="submission" date="2023-06" db="EMBL/GenBank/DDBJ databases">
        <authorList>
            <person name="Kurt Z."/>
        </authorList>
    </citation>
    <scope>NUCLEOTIDE SEQUENCE</scope>
</reference>
<feature type="region of interest" description="Disordered" evidence="2">
    <location>
        <begin position="101"/>
        <end position="129"/>
    </location>
</feature>
<keyword evidence="1" id="KW-0175">Coiled coil</keyword>
<dbReference type="Proteomes" id="UP001642409">
    <property type="component" value="Unassembled WGS sequence"/>
</dbReference>
<evidence type="ECO:0000313" key="5">
    <source>
        <dbReference type="Proteomes" id="UP001642409"/>
    </source>
</evidence>